<evidence type="ECO:0000313" key="5">
    <source>
        <dbReference type="EMBL" id="KAB2370526.1"/>
    </source>
</evidence>
<name>A0A6L3VNJ6_9ACTN</name>
<dbReference type="InterPro" id="IPR035418">
    <property type="entry name" value="AraC-bd_2"/>
</dbReference>
<sequence length="326" mass="35906">MIQTVFSSDEFAPDRRLAAFDDFQVTSAHPMRVVDDGPRAFQATVRALDLGAADVVELTCSAAEVRRPPPLIRACDPELYAVVFPLRGRIVVDQAGRRAELDERELAVYDSGRPLRVRITAGERPARLVRAQVARTLVSHPERADRIVAVPLSGRSGVGALLTEFLVRLTTDAGTYRPADVPRLGGITVDLLNALIAHHADAEPPDDSSPRALLPSIKEYVWRHLHDPGLSPRSIAAAHHISVSYLHRLFQSQGMAVGAWIRGLRLERARRDLGDPALDAVPIRRIATRWGFNDHATFTRAFRAAYGMAPSDHRRRALESAPGRTS</sequence>
<dbReference type="PRINTS" id="PR00032">
    <property type="entry name" value="HTHARAC"/>
</dbReference>
<dbReference type="InterPro" id="IPR050204">
    <property type="entry name" value="AraC_XylS_family_regulators"/>
</dbReference>
<dbReference type="Proteomes" id="UP000483004">
    <property type="component" value="Unassembled WGS sequence"/>
</dbReference>
<dbReference type="Pfam" id="PF12833">
    <property type="entry name" value="HTH_18"/>
    <property type="match status" value="1"/>
</dbReference>
<organism evidence="5 6">
    <name type="scientific">Actinomadura montaniterrae</name>
    <dbReference type="NCBI Taxonomy" id="1803903"/>
    <lineage>
        <taxon>Bacteria</taxon>
        <taxon>Bacillati</taxon>
        <taxon>Actinomycetota</taxon>
        <taxon>Actinomycetes</taxon>
        <taxon>Streptosporangiales</taxon>
        <taxon>Thermomonosporaceae</taxon>
        <taxon>Actinomadura</taxon>
    </lineage>
</organism>
<dbReference type="GO" id="GO:0043565">
    <property type="term" value="F:sequence-specific DNA binding"/>
    <property type="evidence" value="ECO:0007669"/>
    <property type="project" value="InterPro"/>
</dbReference>
<dbReference type="PROSITE" id="PS00041">
    <property type="entry name" value="HTH_ARAC_FAMILY_1"/>
    <property type="match status" value="1"/>
</dbReference>
<evidence type="ECO:0000256" key="1">
    <source>
        <dbReference type="ARBA" id="ARBA00023015"/>
    </source>
</evidence>
<dbReference type="SUPFAM" id="SSF46689">
    <property type="entry name" value="Homeodomain-like"/>
    <property type="match status" value="1"/>
</dbReference>
<gene>
    <name evidence="5" type="ORF">F9B16_35350</name>
</gene>
<dbReference type="Gene3D" id="1.10.10.60">
    <property type="entry name" value="Homeodomain-like"/>
    <property type="match status" value="1"/>
</dbReference>
<accession>A0A6L3VNJ6</accession>
<proteinExistence type="predicted"/>
<evidence type="ECO:0000259" key="4">
    <source>
        <dbReference type="PROSITE" id="PS01124"/>
    </source>
</evidence>
<protein>
    <submittedName>
        <fullName evidence="5">Helix-turn-helix domain-containing protein</fullName>
    </submittedName>
</protein>
<dbReference type="OrthoDB" id="9799345at2"/>
<dbReference type="AlphaFoldDB" id="A0A6L3VNJ6"/>
<dbReference type="InterPro" id="IPR009057">
    <property type="entry name" value="Homeodomain-like_sf"/>
</dbReference>
<dbReference type="InterPro" id="IPR018060">
    <property type="entry name" value="HTH_AraC"/>
</dbReference>
<dbReference type="PANTHER" id="PTHR46796:SF6">
    <property type="entry name" value="ARAC SUBFAMILY"/>
    <property type="match status" value="1"/>
</dbReference>
<dbReference type="PROSITE" id="PS01124">
    <property type="entry name" value="HTH_ARAC_FAMILY_2"/>
    <property type="match status" value="1"/>
</dbReference>
<dbReference type="GO" id="GO:0003700">
    <property type="term" value="F:DNA-binding transcription factor activity"/>
    <property type="evidence" value="ECO:0007669"/>
    <property type="project" value="InterPro"/>
</dbReference>
<keyword evidence="2" id="KW-0238">DNA-binding</keyword>
<dbReference type="PANTHER" id="PTHR46796">
    <property type="entry name" value="HTH-TYPE TRANSCRIPTIONAL ACTIVATOR RHAS-RELATED"/>
    <property type="match status" value="1"/>
</dbReference>
<evidence type="ECO:0000313" key="6">
    <source>
        <dbReference type="Proteomes" id="UP000483004"/>
    </source>
</evidence>
<reference evidence="5 6" key="1">
    <citation type="submission" date="2019-09" db="EMBL/GenBank/DDBJ databases">
        <title>Actinomadura physcomitrii sp. nov., a novel actinomycete isolated from moss [Physcomitrium sphaericum (Ludw) Fuernr].</title>
        <authorList>
            <person name="Liu C."/>
            <person name="Zhuang X."/>
        </authorList>
    </citation>
    <scope>NUCLEOTIDE SEQUENCE [LARGE SCALE GENOMIC DNA]</scope>
    <source>
        <strain evidence="5 6">CYP1-1B</strain>
    </source>
</reference>
<dbReference type="InterPro" id="IPR018062">
    <property type="entry name" value="HTH_AraC-typ_CS"/>
</dbReference>
<evidence type="ECO:0000256" key="2">
    <source>
        <dbReference type="ARBA" id="ARBA00023125"/>
    </source>
</evidence>
<dbReference type="InterPro" id="IPR020449">
    <property type="entry name" value="Tscrpt_reg_AraC-type_HTH"/>
</dbReference>
<feature type="domain" description="HTH araC/xylS-type" evidence="4">
    <location>
        <begin position="215"/>
        <end position="316"/>
    </location>
</feature>
<keyword evidence="1" id="KW-0805">Transcription regulation</keyword>
<dbReference type="SMART" id="SM00342">
    <property type="entry name" value="HTH_ARAC"/>
    <property type="match status" value="1"/>
</dbReference>
<dbReference type="EMBL" id="WBMR01000150">
    <property type="protein sequence ID" value="KAB2370526.1"/>
    <property type="molecule type" value="Genomic_DNA"/>
</dbReference>
<evidence type="ECO:0000256" key="3">
    <source>
        <dbReference type="ARBA" id="ARBA00023163"/>
    </source>
</evidence>
<comment type="caution">
    <text evidence="5">The sequence shown here is derived from an EMBL/GenBank/DDBJ whole genome shotgun (WGS) entry which is preliminary data.</text>
</comment>
<dbReference type="Pfam" id="PF14525">
    <property type="entry name" value="AraC_binding_2"/>
    <property type="match status" value="1"/>
</dbReference>
<keyword evidence="3" id="KW-0804">Transcription</keyword>
<keyword evidence="6" id="KW-1185">Reference proteome</keyword>
<dbReference type="RefSeq" id="WP_151544574.1">
    <property type="nucleotide sequence ID" value="NZ_WBMR01000150.1"/>
</dbReference>